<dbReference type="EC" id="3.1.3.5" evidence="1"/>
<dbReference type="PANTHER" id="PTHR31367">
    <property type="entry name" value="CYTOSOLIC 5'-NUCLEOTIDASE 1 FAMILY MEMBER"/>
    <property type="match status" value="1"/>
</dbReference>
<reference evidence="2" key="2">
    <citation type="submission" date="2011-01" db="EMBL/GenBank/DDBJ databases">
        <title>The complete genome of Nitratifractor salsuginis DSM 16511.</title>
        <authorList>
            <consortium name="US DOE Joint Genome Institute (JGI-PGF)"/>
            <person name="Lucas S."/>
            <person name="Copeland A."/>
            <person name="Lapidus A."/>
            <person name="Bruce D."/>
            <person name="Goodwin L."/>
            <person name="Pitluck S."/>
            <person name="Kyrpides N."/>
            <person name="Mavromatis K."/>
            <person name="Ivanova N."/>
            <person name="Mikhailova N."/>
            <person name="Zeytun A."/>
            <person name="Detter J.C."/>
            <person name="Tapia R."/>
            <person name="Han C."/>
            <person name="Land M."/>
            <person name="Hauser L."/>
            <person name="Markowitz V."/>
            <person name="Cheng J.-F."/>
            <person name="Hugenholtz P."/>
            <person name="Woyke T."/>
            <person name="Wu D."/>
            <person name="Tindall B."/>
            <person name="Schuetze A."/>
            <person name="Brambilla E."/>
            <person name="Klenk H.-P."/>
            <person name="Eisen J.A."/>
        </authorList>
    </citation>
    <scope>NUCLEOTIDE SEQUENCE [LARGE SCALE GENOMIC DNA]</scope>
    <source>
        <strain evidence="2">DSM 16511 / JCM 12458 / E9I37-1</strain>
    </source>
</reference>
<sequence>MAYDLTKKLVVAISSRALFDLEEENRLFEEQGIEEYYRYQISRENSILKPGTAFGFVKNLLRLNTHFDEPIIEVIVLSRNNAATGLRIRKSIEHYGLAIERAGWTAGDSISRYLGALDVNLFLSAHETDVQEAVNAGVAAARILPKKYEAKEREDVRIAFDGDAVLFSDASERIYKEQGLEAFLEHERLNAQKPLPEGPFAKLLKVISQIQARFPIERAPIRTALITARNFSTFERVIRTFDAWDVRMDEAFFLGGVEKRRVVEAFDADIFFDDQDVHLEGTSLKTPSAKVPYIKSDDPETEEAARG</sequence>
<proteinExistence type="predicted"/>
<keyword evidence="2" id="KW-1185">Reference proteome</keyword>
<protein>
    <submittedName>
        <fullName evidence="1">5'-nucleotidase</fullName>
        <ecNumber evidence="1">3.1.3.5</ecNumber>
    </submittedName>
</protein>
<evidence type="ECO:0000313" key="1">
    <source>
        <dbReference type="EMBL" id="ADV45800.1"/>
    </source>
</evidence>
<dbReference type="KEGG" id="nsa:Nitsa_0530"/>
<keyword evidence="1" id="KW-0378">Hydrolase</keyword>
<dbReference type="GO" id="GO:0000287">
    <property type="term" value="F:magnesium ion binding"/>
    <property type="evidence" value="ECO:0007669"/>
    <property type="project" value="InterPro"/>
</dbReference>
<dbReference type="GO" id="GO:0005737">
    <property type="term" value="C:cytoplasm"/>
    <property type="evidence" value="ECO:0007669"/>
    <property type="project" value="InterPro"/>
</dbReference>
<dbReference type="AlphaFoldDB" id="E6X0Z7"/>
<name>E6X0Z7_NITSE</name>
<dbReference type="OrthoDB" id="9778569at2"/>
<dbReference type="Proteomes" id="UP000008633">
    <property type="component" value="Chromosome"/>
</dbReference>
<dbReference type="EMBL" id="CP002452">
    <property type="protein sequence ID" value="ADV45800.1"/>
    <property type="molecule type" value="Genomic_DNA"/>
</dbReference>
<organism evidence="1 2">
    <name type="scientific">Nitratifractor salsuginis (strain DSM 16511 / JCM 12458 / E9I37-1)</name>
    <dbReference type="NCBI Taxonomy" id="749222"/>
    <lineage>
        <taxon>Bacteria</taxon>
        <taxon>Pseudomonadati</taxon>
        <taxon>Campylobacterota</taxon>
        <taxon>Epsilonproteobacteria</taxon>
        <taxon>Campylobacterales</taxon>
        <taxon>Sulfurovaceae</taxon>
        <taxon>Nitratifractor</taxon>
    </lineage>
</organism>
<dbReference type="GO" id="GO:0000166">
    <property type="term" value="F:nucleotide binding"/>
    <property type="evidence" value="ECO:0007669"/>
    <property type="project" value="InterPro"/>
</dbReference>
<dbReference type="HOGENOM" id="CLU_060123_0_0_7"/>
<dbReference type="STRING" id="749222.Nitsa_0530"/>
<gene>
    <name evidence="1" type="ordered locus">Nitsa_0530</name>
</gene>
<evidence type="ECO:0000313" key="2">
    <source>
        <dbReference type="Proteomes" id="UP000008633"/>
    </source>
</evidence>
<dbReference type="eggNOG" id="ENOG502Z7TB">
    <property type="taxonomic scope" value="Bacteria"/>
</dbReference>
<dbReference type="GO" id="GO:0009117">
    <property type="term" value="P:nucleotide metabolic process"/>
    <property type="evidence" value="ECO:0007669"/>
    <property type="project" value="InterPro"/>
</dbReference>
<dbReference type="InterPro" id="IPR010394">
    <property type="entry name" value="5-nucleotidase"/>
</dbReference>
<dbReference type="GO" id="GO:0008253">
    <property type="term" value="F:5'-nucleotidase activity"/>
    <property type="evidence" value="ECO:0007669"/>
    <property type="project" value="UniProtKB-EC"/>
</dbReference>
<dbReference type="PANTHER" id="PTHR31367:SF5">
    <property type="entry name" value="CYTOSOLIC 5'-NUCLEOTIDASE 1A"/>
    <property type="match status" value="1"/>
</dbReference>
<reference evidence="1 2" key="1">
    <citation type="journal article" date="2011" name="Stand. Genomic Sci.">
        <title>Complete genome sequence of Nitratifractor salsuginis type strain (E9I37-1).</title>
        <authorList>
            <person name="Anderson I."/>
            <person name="Sikorski J."/>
            <person name="Zeytun A."/>
            <person name="Nolan M."/>
            <person name="Lapidus A."/>
            <person name="Lucas S."/>
            <person name="Hammon N."/>
            <person name="Deshpande S."/>
            <person name="Cheng J.F."/>
            <person name="Tapia R."/>
            <person name="Han C."/>
            <person name="Goodwin L."/>
            <person name="Pitluck S."/>
            <person name="Liolios K."/>
            <person name="Pagani I."/>
            <person name="Ivanova N."/>
            <person name="Huntemann M."/>
            <person name="Mavromatis K."/>
            <person name="Ovchinikova G."/>
            <person name="Pati A."/>
            <person name="Chen A."/>
            <person name="Palaniappan K."/>
            <person name="Land M."/>
            <person name="Hauser L."/>
            <person name="Brambilla E.M."/>
            <person name="Ngatchou-Djao O.D."/>
            <person name="Rohde M."/>
            <person name="Tindall B.J."/>
            <person name="Goker M."/>
            <person name="Detter J.C."/>
            <person name="Woyke T."/>
            <person name="Bristow J."/>
            <person name="Eisen J.A."/>
            <person name="Markowitz V."/>
            <person name="Hugenholtz P."/>
            <person name="Klenk H.P."/>
            <person name="Kyrpides N.C."/>
        </authorList>
    </citation>
    <scope>NUCLEOTIDE SEQUENCE [LARGE SCALE GENOMIC DNA]</scope>
    <source>
        <strain evidence="2">DSM 16511 / JCM 12458 / E9I37-1</strain>
    </source>
</reference>
<dbReference type="Pfam" id="PF06189">
    <property type="entry name" value="5-nucleotidase"/>
    <property type="match status" value="1"/>
</dbReference>
<dbReference type="RefSeq" id="WP_013553496.1">
    <property type="nucleotide sequence ID" value="NC_014935.1"/>
</dbReference>
<accession>E6X0Z7</accession>